<dbReference type="Proteomes" id="UP000005012">
    <property type="component" value="Chromosome"/>
</dbReference>
<keyword evidence="1 2" id="KW-0732">Signal</keyword>
<dbReference type="InterPro" id="IPR053713">
    <property type="entry name" value="Bact_OM_Channel_sf"/>
</dbReference>
<feature type="signal peptide" evidence="2">
    <location>
        <begin position="1"/>
        <end position="22"/>
    </location>
</feature>
<organism evidence="3 4">
    <name type="scientific">Providencia stuartii (strain MRSN 2154)</name>
    <dbReference type="NCBI Taxonomy" id="1157951"/>
    <lineage>
        <taxon>Bacteria</taxon>
        <taxon>Pseudomonadati</taxon>
        <taxon>Pseudomonadota</taxon>
        <taxon>Gammaproteobacteria</taxon>
        <taxon>Enterobacterales</taxon>
        <taxon>Morganellaceae</taxon>
        <taxon>Providencia</taxon>
    </lineage>
</organism>
<sequence>MKTSLNGLLFLATTTLTTSALAVETVNNDYWRITSNVYMELEKFEGHHNTSGGKVYDKTTMIGQLFLSNPESKWSFFLEHKESLRSYNHNFSTSKDSFIRNRTQIGATRKMYSSDVGQFNLNVTYRKESNDSAPGTMARPSNTLFWLMPSGTYHFNDKWAFNFWDAFYHYDNFHAPNSYEWESEHGIVYKINDSATAKLYMYTDWTWDKDFNKTWEQNQIRGYFPVTLNQDWSIMPYFRYYLNEHNYDSNQRTTQKVKDGYRVGTQVFYNLTPKLTLWGGFAVEPSTWENPKGAGITSGSNNRQTFYLGQLGVKYVWQ</sequence>
<protein>
    <recommendedName>
        <fullName evidence="5">Outer membrane protein G</fullName>
    </recommendedName>
</protein>
<dbReference type="PATRIC" id="fig|1157951.4.peg.2218"/>
<dbReference type="HOGENOM" id="CLU_839109_0_0_6"/>
<gene>
    <name evidence="3" type="ordered locus">S70_11035</name>
</gene>
<dbReference type="AlphaFoldDB" id="A0A140NN39"/>
<dbReference type="OrthoDB" id="6505751at2"/>
<dbReference type="Gene3D" id="2.40.160.40">
    <property type="entry name" value="monomeric porin ompg"/>
    <property type="match status" value="1"/>
</dbReference>
<evidence type="ECO:0000313" key="3">
    <source>
        <dbReference type="EMBL" id="AFH94058.1"/>
    </source>
</evidence>
<evidence type="ECO:0000256" key="1">
    <source>
        <dbReference type="ARBA" id="ARBA00022729"/>
    </source>
</evidence>
<dbReference type="RefSeq" id="WP_004924417.1">
    <property type="nucleotide sequence ID" value="NC_017731.1"/>
</dbReference>
<evidence type="ECO:0008006" key="5">
    <source>
        <dbReference type="Google" id="ProtNLM"/>
    </source>
</evidence>
<evidence type="ECO:0000256" key="2">
    <source>
        <dbReference type="SAM" id="SignalP"/>
    </source>
</evidence>
<reference evidence="3 4" key="1">
    <citation type="journal article" date="2012" name="J. Bacteriol.">
        <title>Complete Genome Sequence of Providencia stuartii Clinical Isolate MRSN 2154.</title>
        <authorList>
            <person name="Clifford R.J."/>
            <person name="Hang J."/>
            <person name="Riley M.C."/>
            <person name="Onmus-Leone F."/>
            <person name="Kuschner R.A."/>
            <person name="Lesho E.P."/>
            <person name="Waterman P.E."/>
        </authorList>
    </citation>
    <scope>NUCLEOTIDE SEQUENCE [LARGE SCALE GENOMIC DNA]</scope>
    <source>
        <strain evidence="3 4">MRSN 2154</strain>
    </source>
</reference>
<name>A0A140NN39_PROSM</name>
<dbReference type="GeneID" id="93521213"/>
<dbReference type="EMBL" id="CP003488">
    <property type="protein sequence ID" value="AFH94058.1"/>
    <property type="molecule type" value="Genomic_DNA"/>
</dbReference>
<dbReference type="KEGG" id="psi:S70_11035"/>
<reference evidence="4" key="2">
    <citation type="submission" date="2012-04" db="EMBL/GenBank/DDBJ databases">
        <title>Complete genome sequence of Providencia stuartii clinical isolate MRSN 2154.</title>
        <authorList>
            <person name="Clifford R.J."/>
            <person name="Hang J."/>
            <person name="Riley M.C."/>
            <person name="Onmus-Leone F."/>
            <person name="Kuschner R.A."/>
            <person name="Lesho E.P."/>
            <person name="Waterman P.E."/>
        </authorList>
    </citation>
    <scope>NUCLEOTIDE SEQUENCE [LARGE SCALE GENOMIC DNA]</scope>
    <source>
        <strain evidence="4">MRSN 2154</strain>
    </source>
</reference>
<feature type="chain" id="PRO_5007303873" description="Outer membrane protein G" evidence="2">
    <location>
        <begin position="23"/>
        <end position="318"/>
    </location>
</feature>
<evidence type="ECO:0000313" key="4">
    <source>
        <dbReference type="Proteomes" id="UP000005012"/>
    </source>
</evidence>
<accession>A0A140NN39</accession>
<proteinExistence type="predicted"/>